<name>A0A6A8G6N1_9EURY</name>
<dbReference type="OrthoDB" id="380968at2157"/>
<comment type="caution">
    <text evidence="1">The sequence shown here is derived from an EMBL/GenBank/DDBJ whole genome shotgun (WGS) entry which is preliminary data.</text>
</comment>
<organism evidence="1 2">
    <name type="scientific">Haloferax marinum</name>
    <dbReference type="NCBI Taxonomy" id="2666143"/>
    <lineage>
        <taxon>Archaea</taxon>
        <taxon>Methanobacteriati</taxon>
        <taxon>Methanobacteriota</taxon>
        <taxon>Stenosarchaea group</taxon>
        <taxon>Halobacteria</taxon>
        <taxon>Halobacteriales</taxon>
        <taxon>Haloferacaceae</taxon>
        <taxon>Haloferax</taxon>
    </lineage>
</organism>
<evidence type="ECO:0000313" key="1">
    <source>
        <dbReference type="EMBL" id="MRW95923.1"/>
    </source>
</evidence>
<protein>
    <submittedName>
        <fullName evidence="1">Uncharacterized protein</fullName>
    </submittedName>
</protein>
<dbReference type="Proteomes" id="UP000443423">
    <property type="component" value="Unassembled WGS sequence"/>
</dbReference>
<sequence length="209" mass="23375">MVFAGRRLAAVREAGEVVIEVLDIGFRPTLPDFESKNLSLEDDPRYGPCLEAHKRILEEYGDLEVKSYPDAPHTRTLHATRKFNDERLCEIAVAYNASGTGQVFMIVETANDSIVPIHGDDYELERLQIGRSVAQAELAILVAELGSPAEALDYWAVNEMAPSRERYDRSPPSAQWHTIRGVTRQAVSNNVNSARRALHENSKDSDPWS</sequence>
<evidence type="ECO:0000313" key="2">
    <source>
        <dbReference type="Proteomes" id="UP000443423"/>
    </source>
</evidence>
<dbReference type="EMBL" id="WKJQ01000001">
    <property type="protein sequence ID" value="MRW95923.1"/>
    <property type="molecule type" value="Genomic_DNA"/>
</dbReference>
<reference evidence="1 2" key="1">
    <citation type="submission" date="2019-11" db="EMBL/GenBank/DDBJ databases">
        <title>Whole genome sequence of Haloferax sp. MBLA0078.</title>
        <authorList>
            <person name="Seo M.-J."/>
            <person name="Cho E.-S."/>
        </authorList>
    </citation>
    <scope>NUCLEOTIDE SEQUENCE [LARGE SCALE GENOMIC DNA]</scope>
    <source>
        <strain evidence="1 2">MBLA0078</strain>
    </source>
</reference>
<keyword evidence="2" id="KW-1185">Reference proteome</keyword>
<proteinExistence type="predicted"/>
<gene>
    <name evidence="1" type="ORF">GJR99_04940</name>
</gene>
<dbReference type="RefSeq" id="WP_151109858.1">
    <property type="nucleotide sequence ID" value="NZ_WKJQ01000001.1"/>
</dbReference>
<dbReference type="AlphaFoldDB" id="A0A6A8G6N1"/>
<accession>A0A6A8G6N1</accession>